<proteinExistence type="inferred from homology"/>
<dbReference type="Pfam" id="PF00662">
    <property type="entry name" value="Proton_antipo_N"/>
    <property type="match status" value="1"/>
</dbReference>
<evidence type="ECO:0000256" key="2">
    <source>
        <dbReference type="ARBA" id="ARBA00012944"/>
    </source>
</evidence>
<feature type="domain" description="NADH:quinone oxidoreductase/Mrp antiporter transmembrane" evidence="18">
    <location>
        <begin position="130"/>
        <end position="421"/>
    </location>
</feature>
<comment type="catalytic activity">
    <reaction evidence="15 16">
        <text>a ubiquinone + NADH + 5 H(+)(in) = a ubiquinol + NAD(+) + 4 H(+)(out)</text>
        <dbReference type="Rhea" id="RHEA:29091"/>
        <dbReference type="Rhea" id="RHEA-COMP:9565"/>
        <dbReference type="Rhea" id="RHEA-COMP:9566"/>
        <dbReference type="ChEBI" id="CHEBI:15378"/>
        <dbReference type="ChEBI" id="CHEBI:16389"/>
        <dbReference type="ChEBI" id="CHEBI:17976"/>
        <dbReference type="ChEBI" id="CHEBI:57540"/>
        <dbReference type="ChEBI" id="CHEBI:57945"/>
        <dbReference type="EC" id="7.1.1.2"/>
    </reaction>
</comment>
<dbReference type="GO" id="GO:0042773">
    <property type="term" value="P:ATP synthesis coupled electron transport"/>
    <property type="evidence" value="ECO:0007669"/>
    <property type="project" value="InterPro"/>
</dbReference>
<feature type="transmembrane region" description="Helical" evidence="16">
    <location>
        <begin position="330"/>
        <end position="349"/>
    </location>
</feature>
<keyword evidence="7" id="KW-0999">Mitochondrion inner membrane</keyword>
<feature type="domain" description="NADH-Ubiquinone oxidoreductase (complex I) chain 5 N-terminal" evidence="19">
    <location>
        <begin position="64"/>
        <end position="114"/>
    </location>
</feature>
<dbReference type="PRINTS" id="PR01434">
    <property type="entry name" value="NADHDHGNASE5"/>
</dbReference>
<feature type="signal peptide" evidence="17">
    <location>
        <begin position="1"/>
        <end position="20"/>
    </location>
</feature>
<feature type="transmembrane region" description="Helical" evidence="16">
    <location>
        <begin position="214"/>
        <end position="235"/>
    </location>
</feature>
<feature type="transmembrane region" description="Helical" evidence="16">
    <location>
        <begin position="247"/>
        <end position="269"/>
    </location>
</feature>
<feature type="transmembrane region" description="Helical" evidence="16">
    <location>
        <begin position="494"/>
        <end position="516"/>
    </location>
</feature>
<dbReference type="NCBIfam" id="TIGR01974">
    <property type="entry name" value="NDH_I_L"/>
    <property type="match status" value="1"/>
</dbReference>
<feature type="transmembrane region" description="Helical" evidence="16">
    <location>
        <begin position="592"/>
        <end position="608"/>
    </location>
</feature>
<evidence type="ECO:0000256" key="5">
    <source>
        <dbReference type="ARBA" id="ARBA00022660"/>
    </source>
</evidence>
<evidence type="ECO:0000256" key="1">
    <source>
        <dbReference type="ARBA" id="ARBA00004448"/>
    </source>
</evidence>
<dbReference type="PANTHER" id="PTHR42829:SF2">
    <property type="entry name" value="NADH-UBIQUINONE OXIDOREDUCTASE CHAIN 5"/>
    <property type="match status" value="1"/>
</dbReference>
<dbReference type="InterPro" id="IPR010934">
    <property type="entry name" value="NADH_DH_su5_C"/>
</dbReference>
<evidence type="ECO:0000256" key="9">
    <source>
        <dbReference type="ARBA" id="ARBA00022982"/>
    </source>
</evidence>
<feature type="transmembrane region" description="Helical" evidence="16">
    <location>
        <begin position="113"/>
        <end position="130"/>
    </location>
</feature>
<evidence type="ECO:0000256" key="3">
    <source>
        <dbReference type="ARBA" id="ARBA00021096"/>
    </source>
</evidence>
<dbReference type="GO" id="GO:0003954">
    <property type="term" value="F:NADH dehydrogenase activity"/>
    <property type="evidence" value="ECO:0007669"/>
    <property type="project" value="TreeGrafter"/>
</dbReference>
<feature type="transmembrane region" description="Helical" evidence="16">
    <location>
        <begin position="303"/>
        <end position="324"/>
    </location>
</feature>
<evidence type="ECO:0000256" key="8">
    <source>
        <dbReference type="ARBA" id="ARBA00022967"/>
    </source>
</evidence>
<dbReference type="Pfam" id="PF00361">
    <property type="entry name" value="Proton_antipo_M"/>
    <property type="match status" value="1"/>
</dbReference>
<feature type="transmembrane region" description="Helical" evidence="16">
    <location>
        <begin position="409"/>
        <end position="433"/>
    </location>
</feature>
<keyword evidence="17" id="KW-0732">Signal</keyword>
<keyword evidence="6 16" id="KW-0812">Transmembrane</keyword>
<keyword evidence="5" id="KW-0679">Respiratory chain</keyword>
<dbReference type="GO" id="GO:0005743">
    <property type="term" value="C:mitochondrial inner membrane"/>
    <property type="evidence" value="ECO:0007669"/>
    <property type="project" value="UniProtKB-SubCell"/>
</dbReference>
<keyword evidence="9" id="KW-0249">Electron transport</keyword>
<comment type="similarity">
    <text evidence="16">Belongs to the complex I subunit 5 family.</text>
</comment>
<evidence type="ECO:0000256" key="12">
    <source>
        <dbReference type="ARBA" id="ARBA00023075"/>
    </source>
</evidence>
<dbReference type="PRINTS" id="PR01435">
    <property type="entry name" value="NPOXDRDTASE5"/>
</dbReference>
<dbReference type="EC" id="7.1.1.2" evidence="2 16"/>
<evidence type="ECO:0000256" key="4">
    <source>
        <dbReference type="ARBA" id="ARBA00022448"/>
    </source>
</evidence>
<accession>G9ISS5</accession>
<name>G9ISS5_LAOFL</name>
<evidence type="ECO:0000259" key="18">
    <source>
        <dbReference type="Pfam" id="PF00361"/>
    </source>
</evidence>
<dbReference type="InterPro" id="IPR003945">
    <property type="entry name" value="NU5C-like"/>
</dbReference>
<organism evidence="21">
    <name type="scientific">Laomedea flexuosa</name>
    <name type="common">Hydrozoan</name>
    <dbReference type="NCBI Taxonomy" id="314520"/>
    <lineage>
        <taxon>Eukaryota</taxon>
        <taxon>Metazoa</taxon>
        <taxon>Cnidaria</taxon>
        <taxon>Hydrozoa</taxon>
        <taxon>Hydroidolina</taxon>
        <taxon>Leptothecata</taxon>
        <taxon>Obeliida</taxon>
        <taxon>Obeliidae</taxon>
        <taxon>Laomedea</taxon>
    </lineage>
</organism>
<feature type="domain" description="NADH dehydrogenase subunit 5 C-terminal" evidence="20">
    <location>
        <begin position="424"/>
        <end position="608"/>
    </location>
</feature>
<keyword evidence="10 16" id="KW-1133">Transmembrane helix</keyword>
<keyword evidence="13 16" id="KW-0496">Mitochondrion</keyword>
<feature type="transmembrane region" description="Helical" evidence="16">
    <location>
        <begin position="454"/>
        <end position="474"/>
    </location>
</feature>
<keyword evidence="12 16" id="KW-0830">Ubiquinone</keyword>
<evidence type="ECO:0000259" key="19">
    <source>
        <dbReference type="Pfam" id="PF00662"/>
    </source>
</evidence>
<feature type="transmembrane region" description="Helical" evidence="16">
    <location>
        <begin position="80"/>
        <end position="101"/>
    </location>
</feature>
<dbReference type="PANTHER" id="PTHR42829">
    <property type="entry name" value="NADH-UBIQUINONE OXIDOREDUCTASE CHAIN 5"/>
    <property type="match status" value="1"/>
</dbReference>
<dbReference type="InterPro" id="IPR018393">
    <property type="entry name" value="NADHpl_OxRdtase_5_subgr"/>
</dbReference>
<dbReference type="EMBL" id="JN700945">
    <property type="protein sequence ID" value="AER54574.1"/>
    <property type="molecule type" value="Genomic_DNA"/>
</dbReference>
<evidence type="ECO:0000256" key="10">
    <source>
        <dbReference type="ARBA" id="ARBA00022989"/>
    </source>
</evidence>
<feature type="transmembrane region" description="Helical" evidence="16">
    <location>
        <begin position="27"/>
        <end position="48"/>
    </location>
</feature>
<sequence>MYLLILILPLLSSIICGLWGRKIGYEGIKLLSCILIFFTFSLSVNSFIEVVAFNSIIYINLWSWFDIGMLYNPMNLQFDYIVSSMLILVSSVSFFVHIFSTSYMNGDPHLPRFMSYLSLFTFFMVVLVTSNNLIQLFIGWEGVGLCSYLLIGFWYTRIQANKSAIKAMIMNKVGDMALLLGIISIWIEVGSLDYNSIFSYCYFINEDNIKLDLISFFLLIGVIGKSAQFGLHSWLPDAMEGPTPVSALIHAATMVTAGVFLIIRMSPFFELTPTILLLIVLIGSLTAFFSSTIGLTQNDLKKVIAYSTCSQLGYMVMICGFSQYNSSLFHLINHGFFKALLFLSAGSIIHALNDEQDFRKMGSMNSITPFTYTCIVIGSVSLMGLPFLTGFYSKDLIIELIYGEHYLRFALWLGVLSAFLTAFYSFRLINFTFFNSPQSNMNTFSNSHEGDWNLRWPLSLLIMFSIIIGFILQHTILIDEAPIIITNISKFSPLIVSFFGASFSMVLGILISKWWYKWLNQFNIKLYSFTNNAWYFDYIFHNYISKYIFNFGLFTTYKLIDNQLLEYFGPYNSYNKMSTTSNKISKLHSGKLSLYLLIFLIFTFFLIIKI</sequence>
<dbReference type="Pfam" id="PF06455">
    <property type="entry name" value="NADH5_C"/>
    <property type="match status" value="1"/>
</dbReference>
<feature type="chain" id="PRO_5003522627" description="NADH-ubiquinone oxidoreductase chain 5" evidence="17">
    <location>
        <begin position="21"/>
        <end position="610"/>
    </location>
</feature>
<evidence type="ECO:0000256" key="6">
    <source>
        <dbReference type="ARBA" id="ARBA00022692"/>
    </source>
</evidence>
<keyword evidence="4 16" id="KW-0813">Transport</keyword>
<feature type="transmembrane region" description="Helical" evidence="16">
    <location>
        <begin position="176"/>
        <end position="194"/>
    </location>
</feature>
<keyword evidence="11 16" id="KW-0520">NAD</keyword>
<evidence type="ECO:0000256" key="7">
    <source>
        <dbReference type="ARBA" id="ARBA00022792"/>
    </source>
</evidence>
<dbReference type="InterPro" id="IPR001516">
    <property type="entry name" value="Proton_antipo_N"/>
</dbReference>
<dbReference type="InterPro" id="IPR001750">
    <property type="entry name" value="ND/Mrp_TM"/>
</dbReference>
<reference evidence="21" key="1">
    <citation type="journal article" date="2012" name="Genome Biol. Evol.">
        <title>Evolution of linear mitochondrial genomes in medusozoan cnidarians.</title>
        <authorList>
            <person name="Kayal E."/>
            <person name="Bentlage B."/>
            <person name="Collins A.G."/>
            <person name="Kayal M."/>
            <person name="Pirro S."/>
            <person name="Lavrov D.V."/>
        </authorList>
    </citation>
    <scope>NUCLEOTIDE SEQUENCE</scope>
</reference>
<keyword evidence="21" id="KW-0560">Oxidoreductase</keyword>
<evidence type="ECO:0000256" key="16">
    <source>
        <dbReference type="RuleBase" id="RU003404"/>
    </source>
</evidence>
<keyword evidence="14 16" id="KW-0472">Membrane</keyword>
<keyword evidence="8" id="KW-1278">Translocase</keyword>
<evidence type="ECO:0000256" key="15">
    <source>
        <dbReference type="ARBA" id="ARBA00049551"/>
    </source>
</evidence>
<feature type="transmembrane region" description="Helical" evidence="16">
    <location>
        <begin position="275"/>
        <end position="296"/>
    </location>
</feature>
<geneLocation type="mitochondrion" evidence="21"/>
<dbReference type="NCBIfam" id="NF005141">
    <property type="entry name" value="PRK06590.1"/>
    <property type="match status" value="1"/>
</dbReference>
<protein>
    <recommendedName>
        <fullName evidence="3 16">NADH-ubiquinone oxidoreductase chain 5</fullName>
        <ecNumber evidence="2 16">7.1.1.2</ecNumber>
    </recommendedName>
</protein>
<gene>
    <name evidence="21" type="primary">nad5</name>
</gene>
<comment type="function">
    <text evidence="16">Core subunit of the mitochondrial membrane respiratory chain NADH dehydrogenase (Complex I) which catalyzes electron transfer from NADH through the respiratory chain, using ubiquinone as an electron acceptor. Essential for the catalytic activity and assembly of complex I.</text>
</comment>
<feature type="transmembrane region" description="Helical" evidence="16">
    <location>
        <begin position="136"/>
        <end position="155"/>
    </location>
</feature>
<evidence type="ECO:0000256" key="14">
    <source>
        <dbReference type="ARBA" id="ARBA00023136"/>
    </source>
</evidence>
<feature type="transmembrane region" description="Helical" evidence="16">
    <location>
        <begin position="370"/>
        <end position="389"/>
    </location>
</feature>
<evidence type="ECO:0000259" key="20">
    <source>
        <dbReference type="Pfam" id="PF06455"/>
    </source>
</evidence>
<comment type="subcellular location">
    <subcellularLocation>
        <location evidence="1">Mitochondrion inner membrane</location>
        <topology evidence="1">Multi-pass membrane protein</topology>
    </subcellularLocation>
</comment>
<evidence type="ECO:0000256" key="13">
    <source>
        <dbReference type="ARBA" id="ARBA00023128"/>
    </source>
</evidence>
<evidence type="ECO:0000313" key="21">
    <source>
        <dbReference type="EMBL" id="AER54574.1"/>
    </source>
</evidence>
<dbReference type="AlphaFoldDB" id="G9ISS5"/>
<evidence type="ECO:0000256" key="11">
    <source>
        <dbReference type="ARBA" id="ARBA00023027"/>
    </source>
</evidence>
<evidence type="ECO:0000256" key="17">
    <source>
        <dbReference type="SAM" id="SignalP"/>
    </source>
</evidence>
<dbReference type="GO" id="GO:0008137">
    <property type="term" value="F:NADH dehydrogenase (ubiquinone) activity"/>
    <property type="evidence" value="ECO:0007669"/>
    <property type="project" value="UniProtKB-EC"/>
</dbReference>
<dbReference type="GO" id="GO:0015990">
    <property type="term" value="P:electron transport coupled proton transport"/>
    <property type="evidence" value="ECO:0007669"/>
    <property type="project" value="TreeGrafter"/>
</dbReference>